<evidence type="ECO:0000313" key="7">
    <source>
        <dbReference type="Proteomes" id="UP000290189"/>
    </source>
</evidence>
<comment type="similarity">
    <text evidence="2">Belongs to the replication factor A protein 3 family.</text>
</comment>
<evidence type="ECO:0000313" key="5">
    <source>
        <dbReference type="EMBL" id="SPQ97381.1"/>
    </source>
</evidence>
<protein>
    <recommendedName>
        <fullName evidence="8">Replication factor A protein 3</fullName>
    </recommendedName>
</protein>
<dbReference type="OrthoDB" id="188186at2759"/>
<dbReference type="Proteomes" id="UP000290189">
    <property type="component" value="Unassembled WGS sequence"/>
</dbReference>
<dbReference type="EMBL" id="CDSF01000090">
    <property type="protein sequence ID" value="CEO99377.1"/>
    <property type="molecule type" value="Genomic_DNA"/>
</dbReference>
<dbReference type="EMBL" id="OVEO01000007">
    <property type="protein sequence ID" value="SPQ97381.1"/>
    <property type="molecule type" value="Genomic_DNA"/>
</dbReference>
<accession>A0A0G4IVV7</accession>
<keyword evidence="5" id="KW-0496">Mitochondrion</keyword>
<evidence type="ECO:0000256" key="2">
    <source>
        <dbReference type="ARBA" id="ARBA00009761"/>
    </source>
</evidence>
<dbReference type="Proteomes" id="UP000039324">
    <property type="component" value="Unassembled WGS sequence"/>
</dbReference>
<dbReference type="GO" id="GO:0006310">
    <property type="term" value="P:DNA recombination"/>
    <property type="evidence" value="ECO:0007669"/>
    <property type="project" value="InterPro"/>
</dbReference>
<geneLocation type="mitochondrion" evidence="5"/>
<evidence type="ECO:0000256" key="3">
    <source>
        <dbReference type="ARBA" id="ARBA00023242"/>
    </source>
</evidence>
<gene>
    <name evidence="4" type="ORF">PBRA_001283</name>
    <name evidence="5" type="ORF">PLBR_LOCUS4596</name>
</gene>
<dbReference type="AlphaFoldDB" id="A0A0G4IVV7"/>
<organism evidence="4 6">
    <name type="scientific">Plasmodiophora brassicae</name>
    <name type="common">Clubroot disease agent</name>
    <dbReference type="NCBI Taxonomy" id="37360"/>
    <lineage>
        <taxon>Eukaryota</taxon>
        <taxon>Sar</taxon>
        <taxon>Rhizaria</taxon>
        <taxon>Endomyxa</taxon>
        <taxon>Phytomyxea</taxon>
        <taxon>Plasmodiophorida</taxon>
        <taxon>Plasmodiophoridae</taxon>
        <taxon>Plasmodiophora</taxon>
    </lineage>
</organism>
<evidence type="ECO:0000313" key="6">
    <source>
        <dbReference type="Proteomes" id="UP000039324"/>
    </source>
</evidence>
<reference evidence="4 6" key="1">
    <citation type="submission" date="2015-02" db="EMBL/GenBank/DDBJ databases">
        <authorList>
            <person name="Chooi Y.-H."/>
        </authorList>
    </citation>
    <scope>NUCLEOTIDE SEQUENCE [LARGE SCALE GENOMIC DNA]</scope>
    <source>
        <strain evidence="4">E3</strain>
    </source>
</reference>
<proteinExistence type="inferred from homology"/>
<evidence type="ECO:0000256" key="1">
    <source>
        <dbReference type="ARBA" id="ARBA00004123"/>
    </source>
</evidence>
<keyword evidence="6" id="KW-1185">Reference proteome</keyword>
<dbReference type="InterPro" id="IPR013970">
    <property type="entry name" value="Rfa2"/>
</dbReference>
<dbReference type="InterPro" id="IPR012340">
    <property type="entry name" value="NA-bd_OB-fold"/>
</dbReference>
<dbReference type="GO" id="GO:0031981">
    <property type="term" value="C:nuclear lumen"/>
    <property type="evidence" value="ECO:0007669"/>
    <property type="project" value="UniProtKB-ARBA"/>
</dbReference>
<reference evidence="5 7" key="2">
    <citation type="submission" date="2018-03" db="EMBL/GenBank/DDBJ databases">
        <authorList>
            <person name="Fogelqvist J."/>
        </authorList>
    </citation>
    <scope>NUCLEOTIDE SEQUENCE [LARGE SCALE GENOMIC DNA]</scope>
</reference>
<dbReference type="Gene3D" id="2.40.50.140">
    <property type="entry name" value="Nucleic acid-binding proteins"/>
    <property type="match status" value="1"/>
</dbReference>
<keyword evidence="3" id="KW-0539">Nucleus</keyword>
<comment type="subcellular location">
    <subcellularLocation>
        <location evidence="1">Nucleus</location>
    </subcellularLocation>
</comment>
<sequence>MDAKSAIGGMQAAPRVLGRMLGSYVNQNVRITGRVQPNGMLLAPDGVAVHVIPGSAAEKLHGATFVEIVGKVNPDMSIQAYTASDLGTNLNLDCFNDVISLVHEKCPNIVL</sequence>
<dbReference type="GO" id="GO:0003677">
    <property type="term" value="F:DNA binding"/>
    <property type="evidence" value="ECO:0007669"/>
    <property type="project" value="InterPro"/>
</dbReference>
<evidence type="ECO:0000313" key="4">
    <source>
        <dbReference type="EMBL" id="CEO99377.1"/>
    </source>
</evidence>
<dbReference type="SUPFAM" id="SSF50249">
    <property type="entry name" value="Nucleic acid-binding proteins"/>
    <property type="match status" value="1"/>
</dbReference>
<evidence type="ECO:0008006" key="8">
    <source>
        <dbReference type="Google" id="ProtNLM"/>
    </source>
</evidence>
<dbReference type="GO" id="GO:0006260">
    <property type="term" value="P:DNA replication"/>
    <property type="evidence" value="ECO:0007669"/>
    <property type="project" value="InterPro"/>
</dbReference>
<dbReference type="GO" id="GO:0006281">
    <property type="term" value="P:DNA repair"/>
    <property type="evidence" value="ECO:0007669"/>
    <property type="project" value="InterPro"/>
</dbReference>
<name>A0A0G4IVV7_PLABS</name>
<dbReference type="Pfam" id="PF08661">
    <property type="entry name" value="Rep_fac-A_3"/>
    <property type="match status" value="1"/>
</dbReference>